<dbReference type="AlphaFoldDB" id="A0AAW1JYZ1"/>
<dbReference type="Proteomes" id="UP001458880">
    <property type="component" value="Unassembled WGS sequence"/>
</dbReference>
<dbReference type="CDD" id="cd09368">
    <property type="entry name" value="LIM1_Lhx3_Lhx4"/>
    <property type="match status" value="1"/>
</dbReference>
<keyword evidence="8" id="KW-0539">Nucleus</keyword>
<dbReference type="InterPro" id="IPR050453">
    <property type="entry name" value="LIM_Homeobox_TF"/>
</dbReference>
<dbReference type="InterPro" id="IPR001781">
    <property type="entry name" value="Znf_LIM"/>
</dbReference>
<dbReference type="PROSITE" id="PS00478">
    <property type="entry name" value="LIM_DOMAIN_1"/>
    <property type="match status" value="1"/>
</dbReference>
<name>A0AAW1JYZ1_POPJA</name>
<dbReference type="PROSITE" id="PS50023">
    <property type="entry name" value="LIM_DOMAIN_2"/>
    <property type="match status" value="1"/>
</dbReference>
<dbReference type="GO" id="GO:0005634">
    <property type="term" value="C:nucleus"/>
    <property type="evidence" value="ECO:0007669"/>
    <property type="project" value="UniProtKB-SubCell"/>
</dbReference>
<keyword evidence="6" id="KW-0238">DNA-binding</keyword>
<evidence type="ECO:0000313" key="13">
    <source>
        <dbReference type="Proteomes" id="UP001458880"/>
    </source>
</evidence>
<accession>A0AAW1JYZ1</accession>
<dbReference type="GO" id="GO:0046872">
    <property type="term" value="F:metal ion binding"/>
    <property type="evidence" value="ECO:0007669"/>
    <property type="project" value="UniProtKB-KW"/>
</dbReference>
<dbReference type="Pfam" id="PF00412">
    <property type="entry name" value="LIM"/>
    <property type="match status" value="1"/>
</dbReference>
<dbReference type="Gene3D" id="2.10.110.10">
    <property type="entry name" value="Cysteine Rich Protein"/>
    <property type="match status" value="1"/>
</dbReference>
<evidence type="ECO:0000256" key="6">
    <source>
        <dbReference type="ARBA" id="ARBA00023125"/>
    </source>
</evidence>
<dbReference type="GO" id="GO:0000981">
    <property type="term" value="F:DNA-binding transcription factor activity, RNA polymerase II-specific"/>
    <property type="evidence" value="ECO:0007669"/>
    <property type="project" value="TreeGrafter"/>
</dbReference>
<keyword evidence="3" id="KW-0677">Repeat</keyword>
<evidence type="ECO:0000256" key="9">
    <source>
        <dbReference type="PROSITE-ProRule" id="PRU00125"/>
    </source>
</evidence>
<evidence type="ECO:0000259" key="11">
    <source>
        <dbReference type="PROSITE" id="PS50023"/>
    </source>
</evidence>
<evidence type="ECO:0000256" key="10">
    <source>
        <dbReference type="SAM" id="MobiDB-lite"/>
    </source>
</evidence>
<sequence length="198" mass="23165">MINRGDSDRVNDNNNILGLNIEMHRVPPISLDSFPELLLTTIPKCGGCHEMILDRFILKVADRTWHAKCLQCNDCRVQLTDKCFARNGQLFCKDDFFKRIALQRIPTFVCMTTKRVQDATDLNLEESEEETEDAEIETEEFEEETEEPEEETEEPKVEPEKLKEDPEEHQEETEEPKVEPEKLKEDPEEPEEEIEEPE</sequence>
<comment type="caution">
    <text evidence="12">The sequence shown here is derived from an EMBL/GenBank/DDBJ whole genome shotgun (WGS) entry which is preliminary data.</text>
</comment>
<feature type="region of interest" description="Disordered" evidence="10">
    <location>
        <begin position="120"/>
        <end position="198"/>
    </location>
</feature>
<evidence type="ECO:0000256" key="2">
    <source>
        <dbReference type="ARBA" id="ARBA00022723"/>
    </source>
</evidence>
<dbReference type="SUPFAM" id="SSF57716">
    <property type="entry name" value="Glucocorticoid receptor-like (DNA-binding domain)"/>
    <property type="match status" value="2"/>
</dbReference>
<protein>
    <submittedName>
        <fullName evidence="12">LIM domain</fullName>
    </submittedName>
</protein>
<dbReference type="EMBL" id="JASPKY010000287">
    <property type="protein sequence ID" value="KAK9710894.1"/>
    <property type="molecule type" value="Genomic_DNA"/>
</dbReference>
<dbReference type="PANTHER" id="PTHR24208:SF128">
    <property type="entry name" value="LIM3, ISOFORM G"/>
    <property type="match status" value="1"/>
</dbReference>
<proteinExistence type="predicted"/>
<feature type="compositionally biased region" description="Basic and acidic residues" evidence="10">
    <location>
        <begin position="175"/>
        <end position="185"/>
    </location>
</feature>
<dbReference type="SMART" id="SM00132">
    <property type="entry name" value="LIM"/>
    <property type="match status" value="1"/>
</dbReference>
<reference evidence="12 13" key="1">
    <citation type="journal article" date="2024" name="BMC Genomics">
        <title>De novo assembly and annotation of Popillia japonica's genome with initial clues to its potential as an invasive pest.</title>
        <authorList>
            <person name="Cucini C."/>
            <person name="Boschi S."/>
            <person name="Funari R."/>
            <person name="Cardaioli E."/>
            <person name="Iannotti N."/>
            <person name="Marturano G."/>
            <person name="Paoli F."/>
            <person name="Bruttini M."/>
            <person name="Carapelli A."/>
            <person name="Frati F."/>
            <person name="Nardi F."/>
        </authorList>
    </citation>
    <scope>NUCLEOTIDE SEQUENCE [LARGE SCALE GENOMIC DNA]</scope>
    <source>
        <strain evidence="12">DMR45628</strain>
    </source>
</reference>
<feature type="compositionally biased region" description="Basic and acidic residues" evidence="10">
    <location>
        <begin position="154"/>
        <end position="166"/>
    </location>
</feature>
<evidence type="ECO:0000256" key="5">
    <source>
        <dbReference type="ARBA" id="ARBA00023038"/>
    </source>
</evidence>
<dbReference type="GO" id="GO:0000977">
    <property type="term" value="F:RNA polymerase II transcription regulatory region sequence-specific DNA binding"/>
    <property type="evidence" value="ECO:0007669"/>
    <property type="project" value="TreeGrafter"/>
</dbReference>
<keyword evidence="5 9" id="KW-0440">LIM domain</keyword>
<dbReference type="GO" id="GO:0030182">
    <property type="term" value="P:neuron differentiation"/>
    <property type="evidence" value="ECO:0007669"/>
    <property type="project" value="TreeGrafter"/>
</dbReference>
<keyword evidence="4 9" id="KW-0862">Zinc</keyword>
<keyword evidence="2 9" id="KW-0479">Metal-binding</keyword>
<evidence type="ECO:0000256" key="4">
    <source>
        <dbReference type="ARBA" id="ARBA00022833"/>
    </source>
</evidence>
<gene>
    <name evidence="12" type="ORF">QE152_g25741</name>
</gene>
<evidence type="ECO:0000256" key="8">
    <source>
        <dbReference type="ARBA" id="ARBA00023242"/>
    </source>
</evidence>
<feature type="compositionally biased region" description="Acidic residues" evidence="10">
    <location>
        <begin position="123"/>
        <end position="153"/>
    </location>
</feature>
<dbReference type="FunFam" id="2.10.110.10:FF:000120">
    <property type="entry name" value="Insulin gene enhancer protein ISL-2"/>
    <property type="match status" value="1"/>
</dbReference>
<feature type="compositionally biased region" description="Acidic residues" evidence="10">
    <location>
        <begin position="186"/>
        <end position="198"/>
    </location>
</feature>
<keyword evidence="7" id="KW-0371">Homeobox</keyword>
<comment type="subcellular location">
    <subcellularLocation>
        <location evidence="1">Nucleus</location>
    </subcellularLocation>
</comment>
<evidence type="ECO:0000313" key="12">
    <source>
        <dbReference type="EMBL" id="KAK9710894.1"/>
    </source>
</evidence>
<evidence type="ECO:0000256" key="1">
    <source>
        <dbReference type="ARBA" id="ARBA00004123"/>
    </source>
</evidence>
<feature type="domain" description="LIM zinc-binding" evidence="11">
    <location>
        <begin position="43"/>
        <end position="102"/>
    </location>
</feature>
<dbReference type="PANTHER" id="PTHR24208">
    <property type="entry name" value="LIM/HOMEOBOX PROTEIN LHX"/>
    <property type="match status" value="1"/>
</dbReference>
<keyword evidence="13" id="KW-1185">Reference proteome</keyword>
<evidence type="ECO:0000256" key="7">
    <source>
        <dbReference type="ARBA" id="ARBA00023155"/>
    </source>
</evidence>
<organism evidence="12 13">
    <name type="scientific">Popillia japonica</name>
    <name type="common">Japanese beetle</name>
    <dbReference type="NCBI Taxonomy" id="7064"/>
    <lineage>
        <taxon>Eukaryota</taxon>
        <taxon>Metazoa</taxon>
        <taxon>Ecdysozoa</taxon>
        <taxon>Arthropoda</taxon>
        <taxon>Hexapoda</taxon>
        <taxon>Insecta</taxon>
        <taxon>Pterygota</taxon>
        <taxon>Neoptera</taxon>
        <taxon>Endopterygota</taxon>
        <taxon>Coleoptera</taxon>
        <taxon>Polyphaga</taxon>
        <taxon>Scarabaeiformia</taxon>
        <taxon>Scarabaeidae</taxon>
        <taxon>Rutelinae</taxon>
        <taxon>Popillia</taxon>
    </lineage>
</organism>
<evidence type="ECO:0000256" key="3">
    <source>
        <dbReference type="ARBA" id="ARBA00022737"/>
    </source>
</evidence>